<sequence>MVVTNEFERDLSNQAQLKHPGRVDMVVFQNIPDVGDGSPGIQRCFRNYLHEGGMEKDLDLLGYAIKGTSVNISNAEMQQLSAIGGATISGTQWGYVGALNQGLTQTSNVNFGQITMSGDIIMGGDNITFTSGLVDGVDVSAHDHSGGDKGVAIPFTSLSGDIVYGQLDSIVDTSGVGTASMISVATHVHTDADGSSKIAHANTTGIGEDNHHAKTHNNNEHSTNYKADFSENSGFNRAFGTTTNTVIHGNDGRLSNSRTPTSHTHDNVRHGVASNDVIFNNATLRGTTSASYVKLKEIIVYRTLDLRLDWTVVTNGGTGYTRVYINGVATGAEHTSGTGPESETEDVSVEFGDLLQIYAHHNGTNQVSVSAMTIKFKEYTSNDP</sequence>
<feature type="region of interest" description="Disordered" evidence="1">
    <location>
        <begin position="199"/>
        <end position="226"/>
    </location>
</feature>
<feature type="region of interest" description="Disordered" evidence="1">
    <location>
        <begin position="246"/>
        <end position="267"/>
    </location>
</feature>
<dbReference type="AlphaFoldDB" id="A0A0F9NKM6"/>
<dbReference type="EMBL" id="LAZR01006832">
    <property type="protein sequence ID" value="KKM89325.1"/>
    <property type="molecule type" value="Genomic_DNA"/>
</dbReference>
<proteinExistence type="predicted"/>
<organism evidence="2">
    <name type="scientific">marine sediment metagenome</name>
    <dbReference type="NCBI Taxonomy" id="412755"/>
    <lineage>
        <taxon>unclassified sequences</taxon>
        <taxon>metagenomes</taxon>
        <taxon>ecological metagenomes</taxon>
    </lineage>
</organism>
<accession>A0A0F9NKM6</accession>
<reference evidence="2" key="1">
    <citation type="journal article" date="2015" name="Nature">
        <title>Complex archaea that bridge the gap between prokaryotes and eukaryotes.</title>
        <authorList>
            <person name="Spang A."/>
            <person name="Saw J.H."/>
            <person name="Jorgensen S.L."/>
            <person name="Zaremba-Niedzwiedzka K."/>
            <person name="Martijn J."/>
            <person name="Lind A.E."/>
            <person name="van Eijk R."/>
            <person name="Schleper C."/>
            <person name="Guy L."/>
            <person name="Ettema T.J."/>
        </authorList>
    </citation>
    <scope>NUCLEOTIDE SEQUENCE</scope>
</reference>
<evidence type="ECO:0000313" key="2">
    <source>
        <dbReference type="EMBL" id="KKM89325.1"/>
    </source>
</evidence>
<name>A0A0F9NKM6_9ZZZZ</name>
<gene>
    <name evidence="2" type="ORF">LCGC14_1249800</name>
</gene>
<evidence type="ECO:0000256" key="1">
    <source>
        <dbReference type="SAM" id="MobiDB-lite"/>
    </source>
</evidence>
<comment type="caution">
    <text evidence="2">The sequence shown here is derived from an EMBL/GenBank/DDBJ whole genome shotgun (WGS) entry which is preliminary data.</text>
</comment>
<protein>
    <submittedName>
        <fullName evidence="2">Uncharacterized protein</fullName>
    </submittedName>
</protein>
<feature type="compositionally biased region" description="Polar residues" evidence="1">
    <location>
        <begin position="246"/>
        <end position="262"/>
    </location>
</feature>